<sequence>MVSPGTSFPAIGAYHQLAPHLWTRKVQGAGRRAYGPAPCRSAEDRPHRGGGKRYHDHNHHHGDEQFVIGEKLLHDKKSPSPSRQNKLVSSNTDTGTDRMGEPAPTGRPKQRQRQNTKPNRRLTIPVTAPKRLTTARQTPMAWRAAGPFWVAVLTPKHEEKISYSDRLHRPPERHPGLGRERRRQRHRRVLRLPGADLSGEELAVRVIPKQIDEFPSPVASWSATATAAASPTPSNKCAATGPEHVGPTKDSVVGPHRTPSIAPPRSRSRQGDGLHTRPESCRTPPSSSTAYSAIPNRSRIRCGARPAASTDRGSSCTTSANETD</sequence>
<feature type="compositionally biased region" description="Basic and acidic residues" evidence="1">
    <location>
        <begin position="269"/>
        <end position="280"/>
    </location>
</feature>
<evidence type="ECO:0000313" key="2">
    <source>
        <dbReference type="EMBL" id="ABG98763.1"/>
    </source>
</evidence>
<accession>Q0S123</accession>
<dbReference type="KEGG" id="rha:RHA1_ro06997"/>
<feature type="compositionally biased region" description="Basic residues" evidence="1">
    <location>
        <begin position="108"/>
        <end position="120"/>
    </location>
</feature>
<name>Q0S123_RHOJR</name>
<feature type="region of interest" description="Disordered" evidence="1">
    <location>
        <begin position="225"/>
        <end position="324"/>
    </location>
</feature>
<dbReference type="HOGENOM" id="CLU_857598_0_0_11"/>
<feature type="compositionally biased region" description="Polar residues" evidence="1">
    <location>
        <begin position="79"/>
        <end position="94"/>
    </location>
</feature>
<evidence type="ECO:0000313" key="3">
    <source>
        <dbReference type="Proteomes" id="UP000008710"/>
    </source>
</evidence>
<feature type="compositionally biased region" description="Basic residues" evidence="1">
    <location>
        <begin position="48"/>
        <end position="60"/>
    </location>
</feature>
<dbReference type="Proteomes" id="UP000008710">
    <property type="component" value="Chromosome"/>
</dbReference>
<feature type="region of interest" description="Disordered" evidence="1">
    <location>
        <begin position="75"/>
        <end position="123"/>
    </location>
</feature>
<proteinExistence type="predicted"/>
<dbReference type="AlphaFoldDB" id="Q0S123"/>
<feature type="compositionally biased region" description="Polar residues" evidence="1">
    <location>
        <begin position="311"/>
        <end position="324"/>
    </location>
</feature>
<organism evidence="2 3">
    <name type="scientific">Rhodococcus jostii (strain RHA1)</name>
    <dbReference type="NCBI Taxonomy" id="101510"/>
    <lineage>
        <taxon>Bacteria</taxon>
        <taxon>Bacillati</taxon>
        <taxon>Actinomycetota</taxon>
        <taxon>Actinomycetes</taxon>
        <taxon>Mycobacteriales</taxon>
        <taxon>Nocardiaceae</taxon>
        <taxon>Rhodococcus</taxon>
    </lineage>
</organism>
<dbReference type="EMBL" id="CP000431">
    <property type="protein sequence ID" value="ABG98763.1"/>
    <property type="molecule type" value="Genomic_DNA"/>
</dbReference>
<reference evidence="3" key="1">
    <citation type="journal article" date="2006" name="Proc. Natl. Acad. Sci. U.S.A.">
        <title>The complete genome of Rhodococcus sp. RHA1 provides insights into a catabolic powerhouse.</title>
        <authorList>
            <person name="McLeod M.P."/>
            <person name="Warren R.L."/>
            <person name="Hsiao W.W.L."/>
            <person name="Araki N."/>
            <person name="Myhre M."/>
            <person name="Fernandes C."/>
            <person name="Miyazawa D."/>
            <person name="Wong W."/>
            <person name="Lillquist A.L."/>
            <person name="Wang D."/>
            <person name="Dosanjh M."/>
            <person name="Hara H."/>
            <person name="Petrescu A."/>
            <person name="Morin R.D."/>
            <person name="Yang G."/>
            <person name="Stott J.M."/>
            <person name="Schein J.E."/>
            <person name="Shin H."/>
            <person name="Smailus D."/>
            <person name="Siddiqui A.S."/>
            <person name="Marra M.A."/>
            <person name="Jones S.J.M."/>
            <person name="Holt R."/>
            <person name="Brinkman F.S.L."/>
            <person name="Miyauchi K."/>
            <person name="Fukuda M."/>
            <person name="Davies J.E."/>
            <person name="Mohn W.W."/>
            <person name="Eltis L.D."/>
        </authorList>
    </citation>
    <scope>NUCLEOTIDE SEQUENCE [LARGE SCALE GENOMIC DNA]</scope>
    <source>
        <strain evidence="3">RHA1</strain>
    </source>
</reference>
<feature type="region of interest" description="Disordered" evidence="1">
    <location>
        <begin position="162"/>
        <end position="186"/>
    </location>
</feature>
<feature type="compositionally biased region" description="Low complexity" evidence="1">
    <location>
        <begin position="225"/>
        <end position="234"/>
    </location>
</feature>
<feature type="region of interest" description="Disordered" evidence="1">
    <location>
        <begin position="29"/>
        <end position="60"/>
    </location>
</feature>
<gene>
    <name evidence="2" type="ordered locus">RHA1_ro06997</name>
</gene>
<protein>
    <submittedName>
        <fullName evidence="2">Uncharacterized protein</fullName>
    </submittedName>
</protein>
<dbReference type="InterPro" id="IPR025242">
    <property type="entry name" value="DUF4193"/>
</dbReference>
<feature type="compositionally biased region" description="Basic and acidic residues" evidence="1">
    <location>
        <begin position="162"/>
        <end position="179"/>
    </location>
</feature>
<evidence type="ECO:0000256" key="1">
    <source>
        <dbReference type="SAM" id="MobiDB-lite"/>
    </source>
</evidence>
<dbReference type="Pfam" id="PF13834">
    <property type="entry name" value="DUF4193"/>
    <property type="match status" value="1"/>
</dbReference>